<dbReference type="PANTHER" id="PTHR34574:SF3">
    <property type="entry name" value="CALCIUM-BINDING EF HAND FAMILY PROTEIN"/>
    <property type="match status" value="1"/>
</dbReference>
<keyword evidence="3" id="KW-1185">Reference proteome</keyword>
<dbReference type="InterPro" id="IPR002048">
    <property type="entry name" value="EF_hand_dom"/>
</dbReference>
<organism evidence="2 3">
    <name type="scientific">Populus tomentosa</name>
    <name type="common">Chinese white poplar</name>
    <dbReference type="NCBI Taxonomy" id="118781"/>
    <lineage>
        <taxon>Eukaryota</taxon>
        <taxon>Viridiplantae</taxon>
        <taxon>Streptophyta</taxon>
        <taxon>Embryophyta</taxon>
        <taxon>Tracheophyta</taxon>
        <taxon>Spermatophyta</taxon>
        <taxon>Magnoliopsida</taxon>
        <taxon>eudicotyledons</taxon>
        <taxon>Gunneridae</taxon>
        <taxon>Pentapetalae</taxon>
        <taxon>rosids</taxon>
        <taxon>fabids</taxon>
        <taxon>Malpighiales</taxon>
        <taxon>Salicaceae</taxon>
        <taxon>Saliceae</taxon>
        <taxon>Populus</taxon>
    </lineage>
</organism>
<dbReference type="EMBL" id="JAAWWB010000026">
    <property type="protein sequence ID" value="KAG6750640.1"/>
    <property type="molecule type" value="Genomic_DNA"/>
</dbReference>
<comment type="caution">
    <text evidence="2">The sequence shown here is derived from an EMBL/GenBank/DDBJ whole genome shotgun (WGS) entry which is preliminary data.</text>
</comment>
<reference evidence="2" key="1">
    <citation type="journal article" date="2020" name="bioRxiv">
        <title>Hybrid origin of Populus tomentosa Carr. identified through genome sequencing and phylogenomic analysis.</title>
        <authorList>
            <person name="An X."/>
            <person name="Gao K."/>
            <person name="Chen Z."/>
            <person name="Li J."/>
            <person name="Yang X."/>
            <person name="Yang X."/>
            <person name="Zhou J."/>
            <person name="Guo T."/>
            <person name="Zhao T."/>
            <person name="Huang S."/>
            <person name="Miao D."/>
            <person name="Khan W.U."/>
            <person name="Rao P."/>
            <person name="Ye M."/>
            <person name="Lei B."/>
            <person name="Liao W."/>
            <person name="Wang J."/>
            <person name="Ji L."/>
            <person name="Li Y."/>
            <person name="Guo B."/>
            <person name="Mustafa N.S."/>
            <person name="Li S."/>
            <person name="Yun Q."/>
            <person name="Keller S.R."/>
            <person name="Mao J."/>
            <person name="Zhang R."/>
            <person name="Strauss S.H."/>
        </authorList>
    </citation>
    <scope>NUCLEOTIDE SEQUENCE</scope>
    <source>
        <strain evidence="2">GM15</strain>
        <tissue evidence="2">Leaf</tissue>
    </source>
</reference>
<evidence type="ECO:0000313" key="3">
    <source>
        <dbReference type="Proteomes" id="UP000886885"/>
    </source>
</evidence>
<dbReference type="GO" id="GO:0005509">
    <property type="term" value="F:calcium ion binding"/>
    <property type="evidence" value="ECO:0007669"/>
    <property type="project" value="InterPro"/>
</dbReference>
<proteinExistence type="predicted"/>
<evidence type="ECO:0000313" key="2">
    <source>
        <dbReference type="EMBL" id="KAG6750640.1"/>
    </source>
</evidence>
<gene>
    <name evidence="2" type="ORF">POTOM_045148</name>
</gene>
<name>A0A8X7YT18_POPTO</name>
<evidence type="ECO:0000259" key="1">
    <source>
        <dbReference type="PROSITE" id="PS50222"/>
    </source>
</evidence>
<feature type="domain" description="EF-hand" evidence="1">
    <location>
        <begin position="122"/>
        <end position="157"/>
    </location>
</feature>
<sequence length="366" mass="40333">MGDVGITVLDGDTLRSLHVSLREDTVSLTGAQVLDLAESEASRSLLGLSLPQHLKSSALRRMNIDGVGDDVDFRRKELSPEEASRKLNEYLSAIADELKDNPLVASNLDGSALRMFLEDEDDFAMIAENLFTDLDTKDKGMISKREIRNAVVNMGVEMGVPPLEEFPLINDILKKHGAEEEGELGQSQFAELLQPILQEIADALAKNHFAVIHNIKIVNGSELKKQSTQVVVSGVIEPITKLPRHIDFPIMEIAMISRKHLQVLANEKKLNDVIAKIKQEKDNGNSGHKSTEIIKDFLEKNGKELGLPPAEANEAVILLYDAVFADIDSGEGASEAEDEFRTLVTKILEKFAEQLEANPIYCDLDG</sequence>
<dbReference type="AlphaFoldDB" id="A0A8X7YT18"/>
<accession>A0A8X7YT18</accession>
<dbReference type="PANTHER" id="PTHR34574">
    <property type="entry name" value="CALCIUM-BINDING EF-HAND FAMILY PROTEIN-RELATED"/>
    <property type="match status" value="1"/>
</dbReference>
<dbReference type="PROSITE" id="PS50222">
    <property type="entry name" value="EF_HAND_2"/>
    <property type="match status" value="1"/>
</dbReference>
<protein>
    <recommendedName>
        <fullName evidence="1">EF-hand domain-containing protein</fullName>
    </recommendedName>
</protein>
<dbReference type="OrthoDB" id="2016045at2759"/>
<dbReference type="Proteomes" id="UP000886885">
    <property type="component" value="Chromosome 13D"/>
</dbReference>